<dbReference type="Pfam" id="PF13699">
    <property type="entry name" value="eCIS_core"/>
    <property type="match status" value="1"/>
</dbReference>
<evidence type="ECO:0000313" key="4">
    <source>
        <dbReference type="Proteomes" id="UP000228535"/>
    </source>
</evidence>
<comment type="caution">
    <text evidence="3">The sequence shown here is derived from an EMBL/GenBank/DDBJ whole genome shotgun (WGS) entry which is preliminary data.</text>
</comment>
<feature type="region of interest" description="Disordered" evidence="1">
    <location>
        <begin position="944"/>
        <end position="971"/>
    </location>
</feature>
<dbReference type="AlphaFoldDB" id="A0A2M9BSG8"/>
<dbReference type="EMBL" id="PGFA01000001">
    <property type="protein sequence ID" value="PJJ60896.1"/>
    <property type="molecule type" value="Genomic_DNA"/>
</dbReference>
<name>A0A2M9BSG8_9BACT</name>
<feature type="compositionally biased region" description="Basic and acidic residues" evidence="1">
    <location>
        <begin position="257"/>
        <end position="269"/>
    </location>
</feature>
<feature type="compositionally biased region" description="Low complexity" evidence="1">
    <location>
        <begin position="953"/>
        <end position="962"/>
    </location>
</feature>
<reference evidence="3 4" key="1">
    <citation type="submission" date="2017-11" db="EMBL/GenBank/DDBJ databases">
        <title>Genomic Encyclopedia of Archaeal and Bacterial Type Strains, Phase II (KMG-II): From Individual Species to Whole Genera.</title>
        <authorList>
            <person name="Goeker M."/>
        </authorList>
    </citation>
    <scope>NUCLEOTIDE SEQUENCE [LARGE SCALE GENOMIC DNA]</scope>
    <source>
        <strain evidence="3 4">DSM 11115</strain>
    </source>
</reference>
<keyword evidence="4" id="KW-1185">Reference proteome</keyword>
<protein>
    <submittedName>
        <fullName evidence="3">Uncharacterized protein DUF4157</fullName>
    </submittedName>
</protein>
<evidence type="ECO:0000313" key="3">
    <source>
        <dbReference type="EMBL" id="PJJ60896.1"/>
    </source>
</evidence>
<gene>
    <name evidence="3" type="ORF">CLV45_2331</name>
</gene>
<feature type="region of interest" description="Disordered" evidence="1">
    <location>
        <begin position="717"/>
        <end position="737"/>
    </location>
</feature>
<dbReference type="InterPro" id="IPR025295">
    <property type="entry name" value="eCIS_core_dom"/>
</dbReference>
<feature type="region of interest" description="Disordered" evidence="1">
    <location>
        <begin position="256"/>
        <end position="276"/>
    </location>
</feature>
<dbReference type="Proteomes" id="UP000228535">
    <property type="component" value="Unassembled WGS sequence"/>
</dbReference>
<evidence type="ECO:0000256" key="1">
    <source>
        <dbReference type="SAM" id="MobiDB-lite"/>
    </source>
</evidence>
<accession>A0A2M9BSG8</accession>
<organism evidence="3 4">
    <name type="scientific">Hymenobacter chitinivorans DSM 11115</name>
    <dbReference type="NCBI Taxonomy" id="1121954"/>
    <lineage>
        <taxon>Bacteria</taxon>
        <taxon>Pseudomonadati</taxon>
        <taxon>Bacteroidota</taxon>
        <taxon>Cytophagia</taxon>
        <taxon>Cytophagales</taxon>
        <taxon>Hymenobacteraceae</taxon>
        <taxon>Hymenobacter</taxon>
    </lineage>
</organism>
<proteinExistence type="predicted"/>
<feature type="domain" description="eCIS core" evidence="2">
    <location>
        <begin position="120"/>
        <end position="185"/>
    </location>
</feature>
<evidence type="ECO:0000259" key="2">
    <source>
        <dbReference type="Pfam" id="PF13699"/>
    </source>
</evidence>
<sequence length="1094" mass="118086">MLAFPAGFFYSPVMPTPAFKAATPGPAAAADLLPPSALAAPATTGLGARPAPVAQRKLPTSGPVGVPGPQVGGLQEMANASPKVRQLRALQAQADTYATQTRPLPGTAAPIQQKANRTGLPDELKAGVESLSGHSLDEVRVHYNSSQPAQLQAHAYAQGTDIHLAPGQEQHLPHEAWHVVQQQQGRVQPTRQLPNEVAVNDDAGLEHEADVMGQQALQLSSSWTPEVAPLRPQPAVRQLYSAVVQRRTTGLTTIKTTPEHTGTRQREQARPGGDSETVVQRLATQIRTQAGEKGAPVIRQVVVRGRPSAVYGNSMGDHTTAFIVHVEGLNVNLVGQTIAQGIVFMNGMADHLRALPGYQSLVLHDDNQPIRQRYTEAENSLRANLASASVTPDAQVQMHLLQEAIGAYLEARELIPFSTINVGEKSKGKSGKGHGESGPAGVLSAAEQLVRAKKGGWDKANVVAAIYGLFDFQSAGMAASEVNDGQLARMTGGIDFRTRREGAPVRVEKPLERLTMMWRQHQLSIGQLYPEVFALVKDGLSEDHLIKAMDSSINLDFEYLMADATRFIKQLNAEFHNLSQYFNYGAKGLSSGENIVIARAKKLNAVYANQSGLMRIIAEMHTLNKLAGGRFTNHIFGFEAQVKQYRNLDETLPHFSFDKEGEAMSNTIQDQIKNAEAGRAKAEGYAGPGPVKNLGELGSAITGRPIENFLGQISAPVKSEDKDEETEDTESFAVNSSKTSTLSSAMHSMSIQVMLNGAGRISGMLSAGRPDSPFKGTMGAHSTAWAAHLDRVRAAIRNHTIPDAYAALQGLSDRVMELYNAQKGKPLGNNAQGLIKDTWQRMNQLGGLKPTTADLSSLQQFIEAILSFYNLIPGVSRDRIDTTGKGEGTYRARLLAFETSGTGTKESIDEAIKGMFDGKGRTGVLWENHMRVIAEAYPNSFNLIRSNTPHPNPNTASASAPARQEQEEDADEIQTLSHEQVGEMEQALKVDNSWLLHQNNCLINAVASANGTPLPLPVQTIVAIRAEIGANLGTMLFASPRVLDIIARHLGLPNGVVVVYHRSGYTDETTEVRNGGGNPVYIFHDGVNHFTPLR</sequence>